<feature type="chain" id="PRO_5043652992" description="Lysosomal alpha-glucosidase" evidence="17">
    <location>
        <begin position="33"/>
        <end position="893"/>
    </location>
</feature>
<evidence type="ECO:0000256" key="16">
    <source>
        <dbReference type="RuleBase" id="RU361185"/>
    </source>
</evidence>
<evidence type="ECO:0000256" key="11">
    <source>
        <dbReference type="ARBA" id="ARBA00023228"/>
    </source>
</evidence>
<keyword evidence="20" id="KW-1185">Reference proteome</keyword>
<dbReference type="Gene3D" id="2.60.40.1760">
    <property type="entry name" value="glycosyl hydrolase (family 31)"/>
    <property type="match status" value="1"/>
</dbReference>
<dbReference type="InterPro" id="IPR011013">
    <property type="entry name" value="Gal_mutarotase_sf_dom"/>
</dbReference>
<sequence length="893" mass="101810">MWNLSKERKKSDFKNTKYRLFLFVLFFTSCFGEAPGPSQCLLEPEHRFDCAPEKALNKDECEGRGCCYLKTSEKSDPKQPSCYYPTNYPSYKAVNVTRTETGYCATLVRSTKTFMPKDIMELQLEVFFETDSRLHFTIKDPNEKRYEVPIETPQRVKSQPSNVQYDVKINTEPFGLTVTRKSSGEILLDTSMAPLIFADQFIQMSTKLSSNYVYGLGEHLTSLNLDLNWTTLTYWNRDLIPRKDANLYGTHPFYVAMEKDGSAHGVFLLNSNAMDIILQPAPALTWRTIGGILDYYIFMGPEPKTVIKQYQEVIGHPFMPPYWGFGFHLCRWGYTSSEMTRDAGKQMRDIKIPLDVQWNDIDYMDAQLDFTYDPDRFGDFPEMVNELHEMGMKYVLIVEPAIGLSSPRGVYKPYEDGLKRGVYVTNGTGHPLVGKVWPGLTVFVDFTNPEAHEWWYDMLKEFHDKVPFDGLWIDMNEPANTHVHGSIHGCPDDSQENPPYVPKVVGGMLRHTTICASSHQHLSSHYNLHNLYGFTEAIASHNALIKIRGKRPFVISRSTFASHGRYAGHWTGDVESTWEQLYYSIPAMLLFNMYGVPLVGTDVCGFVGNVTEELCLRWHQVGAFYPFMRNHNTIESSSQEPFVFSKETQKAIRKVVLRRYMLLPYLYTLFHKAHTCGDTVARPLFVEFPSDRNTWTIDRQFLWGEAIYITPVLEEGKTEVKGYFPAGVWYDLVTGAGVESKGEWFTLPTPLDAINTHIRGGYIIPTQRPGMTTEETRKNDLQLLVALSADGSAQGDLYWDDGDSLDTYKKGDYSMILFKAQNKVLVNEILHINGEAEKLTLDYVAVCGVHAPPSKVLVNGAACGNFKYFPGTKLLKIKKLSLPIGKKFEIKWA</sequence>
<comment type="caution">
    <text evidence="19">The sequence shown here is derived from an EMBL/GenBank/DDBJ whole genome shotgun (WGS) entry which is preliminary data.</text>
</comment>
<dbReference type="CDD" id="cd14752">
    <property type="entry name" value="GH31_N"/>
    <property type="match status" value="1"/>
</dbReference>
<dbReference type="AlphaFoldDB" id="A0AAV7AYC8"/>
<dbReference type="Proteomes" id="UP000824782">
    <property type="component" value="Unassembled WGS sequence"/>
</dbReference>
<comment type="caution">
    <text evidence="15">Lacks conserved residue(s) required for the propagation of feature annotation.</text>
</comment>
<dbReference type="EC" id="3.2.1.20" evidence="4"/>
<dbReference type="SUPFAM" id="SSF51445">
    <property type="entry name" value="(Trans)glycosidases"/>
    <property type="match status" value="1"/>
</dbReference>
<dbReference type="FunFam" id="2.60.40.1760:FF:000001">
    <property type="entry name" value="Maltase-glucoamylase, intestinal"/>
    <property type="match status" value="1"/>
</dbReference>
<dbReference type="PANTHER" id="PTHR22762">
    <property type="entry name" value="ALPHA-GLUCOSIDASE"/>
    <property type="match status" value="1"/>
</dbReference>
<evidence type="ECO:0000259" key="18">
    <source>
        <dbReference type="PROSITE" id="PS51448"/>
    </source>
</evidence>
<dbReference type="PROSITE" id="PS00129">
    <property type="entry name" value="GLYCOSYL_HYDROL_F31_1"/>
    <property type="match status" value="1"/>
</dbReference>
<dbReference type="InterPro" id="IPR048395">
    <property type="entry name" value="Glyco_hydro_31_C"/>
</dbReference>
<keyword evidence="12 16" id="KW-0326">Glycosidase</keyword>
<dbReference type="EMBL" id="WNYA01000006">
    <property type="protein sequence ID" value="KAG8565064.1"/>
    <property type="molecule type" value="Genomic_DNA"/>
</dbReference>
<evidence type="ECO:0000256" key="1">
    <source>
        <dbReference type="ARBA" id="ARBA00001657"/>
    </source>
</evidence>
<protein>
    <recommendedName>
        <fullName evidence="5">Lysosomal alpha-glucosidase</fullName>
        <ecNumber evidence="4">3.2.1.20</ecNumber>
    </recommendedName>
    <alternativeName>
        <fullName evidence="13">Acid maltase</fullName>
    </alternativeName>
</protein>
<evidence type="ECO:0000313" key="20">
    <source>
        <dbReference type="Proteomes" id="UP000824782"/>
    </source>
</evidence>
<keyword evidence="7 16" id="KW-0378">Hydrolase</keyword>
<keyword evidence="8" id="KW-0472">Membrane</keyword>
<dbReference type="InterPro" id="IPR013780">
    <property type="entry name" value="Glyco_hydro_b"/>
</dbReference>
<dbReference type="SMART" id="SM00018">
    <property type="entry name" value="PD"/>
    <property type="match status" value="1"/>
</dbReference>
<dbReference type="SUPFAM" id="SSF74650">
    <property type="entry name" value="Galactose mutarotase-like"/>
    <property type="match status" value="1"/>
</dbReference>
<comment type="similarity">
    <text evidence="3 16">Belongs to the glycosyl hydrolase 31 family.</text>
</comment>
<evidence type="ECO:0000256" key="14">
    <source>
        <dbReference type="ARBA" id="ARBA00045686"/>
    </source>
</evidence>
<dbReference type="FunFam" id="3.20.20.80:FF:000072">
    <property type="entry name" value="lysosomal alpha-glucosidase isoform X2"/>
    <property type="match status" value="1"/>
</dbReference>
<dbReference type="InterPro" id="IPR044913">
    <property type="entry name" value="P_trefoil_dom_sf"/>
</dbReference>
<dbReference type="GO" id="GO:0007040">
    <property type="term" value="P:lysosome organization"/>
    <property type="evidence" value="ECO:0007669"/>
    <property type="project" value="TreeGrafter"/>
</dbReference>
<dbReference type="Pfam" id="PF13802">
    <property type="entry name" value="Gal_mutarotas_2"/>
    <property type="match status" value="1"/>
</dbReference>
<dbReference type="Gene3D" id="4.10.110.10">
    <property type="entry name" value="Spasmolytic Protein, domain 1"/>
    <property type="match status" value="1"/>
</dbReference>
<dbReference type="Gene3D" id="3.20.20.80">
    <property type="entry name" value="Glycosidases"/>
    <property type="match status" value="1"/>
</dbReference>
<dbReference type="SUPFAM" id="SSF57492">
    <property type="entry name" value="Trefoil"/>
    <property type="match status" value="1"/>
</dbReference>
<comment type="function">
    <text evidence="14">Essential for the degradation of glycogen in lysosomes. Has highest activity on alpha-1,4-linked glycosidic linkages, but can also hydrolyze alpha-1,6-linked glucans.</text>
</comment>
<evidence type="ECO:0000256" key="10">
    <source>
        <dbReference type="ARBA" id="ARBA00023180"/>
    </source>
</evidence>
<gene>
    <name evidence="19" type="ORF">GDO81_012695</name>
</gene>
<keyword evidence="6 17" id="KW-0732">Signal</keyword>
<keyword evidence="9" id="KW-1015">Disulfide bond</keyword>
<dbReference type="CDD" id="cd06602">
    <property type="entry name" value="GH31_MGAM_SI_GAA"/>
    <property type="match status" value="1"/>
</dbReference>
<feature type="domain" description="P-type" evidence="18">
    <location>
        <begin position="38"/>
        <end position="86"/>
    </location>
</feature>
<accession>A0AAV7AYC8</accession>
<evidence type="ECO:0000256" key="6">
    <source>
        <dbReference type="ARBA" id="ARBA00022729"/>
    </source>
</evidence>
<dbReference type="GO" id="GO:0004558">
    <property type="term" value="F:alpha-1,4-glucosidase activity"/>
    <property type="evidence" value="ECO:0007669"/>
    <property type="project" value="UniProtKB-EC"/>
</dbReference>
<evidence type="ECO:0000256" key="15">
    <source>
        <dbReference type="PROSITE-ProRule" id="PRU00779"/>
    </source>
</evidence>
<dbReference type="InterPro" id="IPR000322">
    <property type="entry name" value="Glyco_hydro_31_TIM"/>
</dbReference>
<evidence type="ECO:0000256" key="7">
    <source>
        <dbReference type="ARBA" id="ARBA00022801"/>
    </source>
</evidence>
<dbReference type="Pfam" id="PF21365">
    <property type="entry name" value="Glyco_hydro_31_3rd"/>
    <property type="match status" value="1"/>
</dbReference>
<comment type="subcellular location">
    <subcellularLocation>
        <location evidence="2">Lysosome membrane</location>
    </subcellularLocation>
</comment>
<dbReference type="InterPro" id="IPR030458">
    <property type="entry name" value="Glyco_hydro_31_AS"/>
</dbReference>
<dbReference type="PROSITE" id="PS51257">
    <property type="entry name" value="PROKAR_LIPOPROTEIN"/>
    <property type="match status" value="1"/>
</dbReference>
<dbReference type="SUPFAM" id="SSF51011">
    <property type="entry name" value="Glycosyl hydrolase domain"/>
    <property type="match status" value="1"/>
</dbReference>
<keyword evidence="10" id="KW-0325">Glycoprotein</keyword>
<evidence type="ECO:0000256" key="2">
    <source>
        <dbReference type="ARBA" id="ARBA00004656"/>
    </source>
</evidence>
<dbReference type="GO" id="GO:0005980">
    <property type="term" value="P:glycogen catabolic process"/>
    <property type="evidence" value="ECO:0007669"/>
    <property type="project" value="TreeGrafter"/>
</dbReference>
<organism evidence="19 20">
    <name type="scientific">Engystomops pustulosus</name>
    <name type="common">Tungara frog</name>
    <name type="synonym">Physalaemus pustulosus</name>
    <dbReference type="NCBI Taxonomy" id="76066"/>
    <lineage>
        <taxon>Eukaryota</taxon>
        <taxon>Metazoa</taxon>
        <taxon>Chordata</taxon>
        <taxon>Craniata</taxon>
        <taxon>Vertebrata</taxon>
        <taxon>Euteleostomi</taxon>
        <taxon>Amphibia</taxon>
        <taxon>Batrachia</taxon>
        <taxon>Anura</taxon>
        <taxon>Neobatrachia</taxon>
        <taxon>Hyloidea</taxon>
        <taxon>Leptodactylidae</taxon>
        <taxon>Leiuperinae</taxon>
        <taxon>Engystomops</taxon>
    </lineage>
</organism>
<dbReference type="GO" id="GO:0030246">
    <property type="term" value="F:carbohydrate binding"/>
    <property type="evidence" value="ECO:0007669"/>
    <property type="project" value="InterPro"/>
</dbReference>
<dbReference type="FunFam" id="2.60.40.1180:FF:000005">
    <property type="entry name" value="Maltase-glucoamylase, intestinal"/>
    <property type="match status" value="1"/>
</dbReference>
<feature type="signal peptide" evidence="17">
    <location>
        <begin position="1"/>
        <end position="32"/>
    </location>
</feature>
<dbReference type="InterPro" id="IPR025887">
    <property type="entry name" value="Glyco_hydro_31_N_dom"/>
</dbReference>
<dbReference type="PANTHER" id="PTHR22762:SF92">
    <property type="entry name" value="LYSOSOMAL ALPHA-GLUCOSIDASE"/>
    <property type="match status" value="1"/>
</dbReference>
<keyword evidence="11" id="KW-0458">Lysosome</keyword>
<dbReference type="Pfam" id="PF01055">
    <property type="entry name" value="Glyco_hydro_31_2nd"/>
    <property type="match status" value="1"/>
</dbReference>
<evidence type="ECO:0000256" key="3">
    <source>
        <dbReference type="ARBA" id="ARBA00007806"/>
    </source>
</evidence>
<dbReference type="PROSITE" id="PS51448">
    <property type="entry name" value="P_TREFOIL_2"/>
    <property type="match status" value="1"/>
</dbReference>
<proteinExistence type="inferred from homology"/>
<evidence type="ECO:0000256" key="8">
    <source>
        <dbReference type="ARBA" id="ARBA00023136"/>
    </source>
</evidence>
<dbReference type="InterPro" id="IPR017853">
    <property type="entry name" value="GH"/>
</dbReference>
<evidence type="ECO:0000256" key="9">
    <source>
        <dbReference type="ARBA" id="ARBA00023157"/>
    </source>
</evidence>
<comment type="catalytic activity">
    <reaction evidence="1">
        <text>Hydrolysis of terminal, non-reducing (1-&gt;4)-linked alpha-D-glucose residues with release of alpha-D-glucose.</text>
        <dbReference type="EC" id="3.2.1.20"/>
    </reaction>
</comment>
<dbReference type="CDD" id="cd00111">
    <property type="entry name" value="Trefoil"/>
    <property type="match status" value="1"/>
</dbReference>
<evidence type="ECO:0000256" key="17">
    <source>
        <dbReference type="SAM" id="SignalP"/>
    </source>
</evidence>
<evidence type="ECO:0000313" key="19">
    <source>
        <dbReference type="EMBL" id="KAG8565064.1"/>
    </source>
</evidence>
<dbReference type="FunFam" id="2.60.40.1180:FF:000001">
    <property type="entry name" value="Maltase-glucoamylase, intestinal"/>
    <property type="match status" value="1"/>
</dbReference>
<name>A0AAV7AYC8_ENGPU</name>
<dbReference type="Pfam" id="PF00088">
    <property type="entry name" value="Trefoil"/>
    <property type="match status" value="1"/>
</dbReference>
<reference evidence="19" key="1">
    <citation type="thesis" date="2020" institute="ProQuest LLC" country="789 East Eisenhower Parkway, Ann Arbor, MI, USA">
        <title>Comparative Genomics and Chromosome Evolution.</title>
        <authorList>
            <person name="Mudd A.B."/>
        </authorList>
    </citation>
    <scope>NUCLEOTIDE SEQUENCE</scope>
    <source>
        <strain evidence="19">237g6f4</strain>
        <tissue evidence="19">Blood</tissue>
    </source>
</reference>
<evidence type="ECO:0000256" key="4">
    <source>
        <dbReference type="ARBA" id="ARBA00012741"/>
    </source>
</evidence>
<evidence type="ECO:0000256" key="13">
    <source>
        <dbReference type="ARBA" id="ARBA00041572"/>
    </source>
</evidence>
<evidence type="ECO:0000256" key="12">
    <source>
        <dbReference type="ARBA" id="ARBA00023295"/>
    </source>
</evidence>
<dbReference type="GO" id="GO:0005765">
    <property type="term" value="C:lysosomal membrane"/>
    <property type="evidence" value="ECO:0007669"/>
    <property type="project" value="UniProtKB-SubCell"/>
</dbReference>
<dbReference type="InterPro" id="IPR000519">
    <property type="entry name" value="P_trefoil_dom"/>
</dbReference>
<evidence type="ECO:0000256" key="5">
    <source>
        <dbReference type="ARBA" id="ARBA00019338"/>
    </source>
</evidence>
<dbReference type="Gene3D" id="2.60.40.1180">
    <property type="entry name" value="Golgi alpha-mannosidase II"/>
    <property type="match status" value="2"/>
</dbReference>